<dbReference type="Proteomes" id="UP000180043">
    <property type="component" value="Unassembled WGS sequence"/>
</dbReference>
<protein>
    <recommendedName>
        <fullName evidence="4">Phage portal protein</fullName>
    </recommendedName>
</protein>
<comment type="caution">
    <text evidence="2">The sequence shown here is derived from an EMBL/GenBank/DDBJ whole genome shotgun (WGS) entry which is preliminary data.</text>
</comment>
<evidence type="ECO:0000313" key="3">
    <source>
        <dbReference type="Proteomes" id="UP000180043"/>
    </source>
</evidence>
<dbReference type="RefSeq" id="WP_070947712.1">
    <property type="nucleotide sequence ID" value="NZ_MLIQ01000023.1"/>
</dbReference>
<proteinExistence type="predicted"/>
<reference evidence="2 3" key="1">
    <citation type="submission" date="2016-10" db="EMBL/GenBank/DDBJ databases">
        <title>Evaluation of Human, Veterinary and Environmental Mycobacterium chelonae Isolates by Core Genome Phylogenomic Analysis, Targeted Gene Comparison, and Anti-microbial Susceptibility Patterns: A Tale of Mistaken Identities.</title>
        <authorList>
            <person name="Fogelson S.B."/>
            <person name="Camus A.C."/>
            <person name="Lorenz W."/>
            <person name="Vasireddy R."/>
            <person name="Vasireddy S."/>
            <person name="Smith T."/>
            <person name="Brown-Elliott B.A."/>
            <person name="Wallace R.J.Jr."/>
            <person name="Hasan N.A."/>
            <person name="Reischl U."/>
            <person name="Sanchez S."/>
        </authorList>
    </citation>
    <scope>NUCLEOTIDE SEQUENCE [LARGE SCALE GENOMIC DNA]</scope>
    <source>
        <strain evidence="2 3">15515</strain>
    </source>
</reference>
<accession>A0A1S1LFE2</accession>
<dbReference type="InterPro" id="IPR021145">
    <property type="entry name" value="Portal_protein_SPP1_Gp6-like"/>
</dbReference>
<evidence type="ECO:0008006" key="4">
    <source>
        <dbReference type="Google" id="ProtNLM"/>
    </source>
</evidence>
<dbReference type="AlphaFoldDB" id="A0A1S1LFE2"/>
<name>A0A1S1LFE2_MYCCH</name>
<evidence type="ECO:0000256" key="1">
    <source>
        <dbReference type="SAM" id="MobiDB-lite"/>
    </source>
</evidence>
<gene>
    <name evidence="2" type="ORF">BKG82_23145</name>
</gene>
<sequence length="462" mass="51189">MAVTPEEWLPILSKRIDDNMSRVRLLGRYVSGDAPLPEQSKNTQASWRAFQKMARTNWGLLIRDSVADRIVPNGITVDGSSDSEIAKQAQRIWRDNRMDFIARQWIEYGLTFSDSFLTCWQGSDRRAVITADSPETMCVAVDPLQPWRVRAAIRYWRDIDEQKDYALVWVHGARQKFSRDCYVPNINSKRLLSRISGQWDPVGDAVDTDGAPPVVVYANPGGFGEFETHLDDINRVNTGMLQRLTTMAMQAFRQRALRKKDGGAPLPTHDDNGNLIDWASIFEPAPGALWDLPPGVDIWESSTTDISQMLSASKEDIRLLSAATKTPLPVLMPDSANQSAEGAMNTEKGFIFKCEARLAVAKLGLEAILVKALETEGVTDIPTVDVSFESPARVTLSEKYSAAAQAKAAGESWGSIARNILNYSPDQIKQDGLDRAKEQLSLFGAQKAQNQPPQQPVTGGPR</sequence>
<organism evidence="2 3">
    <name type="scientific">Mycobacteroides chelonae</name>
    <name type="common">Mycobacterium chelonae</name>
    <dbReference type="NCBI Taxonomy" id="1774"/>
    <lineage>
        <taxon>Bacteria</taxon>
        <taxon>Bacillati</taxon>
        <taxon>Actinomycetota</taxon>
        <taxon>Actinomycetes</taxon>
        <taxon>Mycobacteriales</taxon>
        <taxon>Mycobacteriaceae</taxon>
        <taxon>Mycobacteroides</taxon>
    </lineage>
</organism>
<dbReference type="EMBL" id="MLIQ01000023">
    <property type="protein sequence ID" value="OHU51496.1"/>
    <property type="molecule type" value="Genomic_DNA"/>
</dbReference>
<feature type="region of interest" description="Disordered" evidence="1">
    <location>
        <begin position="441"/>
        <end position="462"/>
    </location>
</feature>
<dbReference type="Pfam" id="PF05133">
    <property type="entry name" value="SPP1_portal"/>
    <property type="match status" value="1"/>
</dbReference>
<evidence type="ECO:0000313" key="2">
    <source>
        <dbReference type="EMBL" id="OHU51496.1"/>
    </source>
</evidence>